<dbReference type="HAMAP" id="MF_01080">
    <property type="entry name" value="TruB_bact"/>
    <property type="match status" value="1"/>
</dbReference>
<evidence type="ECO:0000259" key="8">
    <source>
        <dbReference type="Pfam" id="PF16198"/>
    </source>
</evidence>
<dbReference type="CDD" id="cd02573">
    <property type="entry name" value="PseudoU_synth_EcTruB"/>
    <property type="match status" value="1"/>
</dbReference>
<name>A0A432ZJR8_9GAMM</name>
<protein>
    <recommendedName>
        <fullName evidence="5">tRNA pseudouridine synthase B</fullName>
        <ecNumber evidence="5">5.4.99.25</ecNumber>
    </recommendedName>
    <alternativeName>
        <fullName evidence="5">tRNA pseudouridine(55) synthase</fullName>
        <shortName evidence="5">Psi55 synthase</shortName>
    </alternativeName>
    <alternativeName>
        <fullName evidence="5">tRNA pseudouridylate synthase</fullName>
    </alternativeName>
    <alternativeName>
        <fullName evidence="5">tRNA-uridine isomerase</fullName>
    </alternativeName>
</protein>
<keyword evidence="3 5" id="KW-0819">tRNA processing</keyword>
<dbReference type="Pfam" id="PF09157">
    <property type="entry name" value="TruB-C_2"/>
    <property type="match status" value="1"/>
</dbReference>
<comment type="catalytic activity">
    <reaction evidence="1 5">
        <text>uridine(55) in tRNA = pseudouridine(55) in tRNA</text>
        <dbReference type="Rhea" id="RHEA:42532"/>
        <dbReference type="Rhea" id="RHEA-COMP:10101"/>
        <dbReference type="Rhea" id="RHEA-COMP:10102"/>
        <dbReference type="ChEBI" id="CHEBI:65314"/>
        <dbReference type="ChEBI" id="CHEBI:65315"/>
        <dbReference type="EC" id="5.4.99.25"/>
    </reaction>
</comment>
<evidence type="ECO:0000256" key="4">
    <source>
        <dbReference type="ARBA" id="ARBA00023235"/>
    </source>
</evidence>
<feature type="domain" description="tRNA pseudouridylate synthase B C-terminal" evidence="8">
    <location>
        <begin position="180"/>
        <end position="247"/>
    </location>
</feature>
<dbReference type="SUPFAM" id="SSF55120">
    <property type="entry name" value="Pseudouridine synthase"/>
    <property type="match status" value="1"/>
</dbReference>
<evidence type="ECO:0000256" key="5">
    <source>
        <dbReference type="HAMAP-Rule" id="MF_01080"/>
    </source>
</evidence>
<dbReference type="Pfam" id="PF16198">
    <property type="entry name" value="TruB_C_2"/>
    <property type="match status" value="1"/>
</dbReference>
<dbReference type="GO" id="GO:1990481">
    <property type="term" value="P:mRNA pseudouridine synthesis"/>
    <property type="evidence" value="ECO:0007669"/>
    <property type="project" value="TreeGrafter"/>
</dbReference>
<feature type="domain" description="Pseudouridine synthase II N-terminal" evidence="6">
    <location>
        <begin position="32"/>
        <end position="179"/>
    </location>
</feature>
<proteinExistence type="inferred from homology"/>
<evidence type="ECO:0000256" key="2">
    <source>
        <dbReference type="ARBA" id="ARBA00005642"/>
    </source>
</evidence>
<evidence type="ECO:0000259" key="7">
    <source>
        <dbReference type="Pfam" id="PF09157"/>
    </source>
</evidence>
<dbReference type="GO" id="GO:0160148">
    <property type="term" value="F:tRNA pseudouridine(55) synthase activity"/>
    <property type="evidence" value="ECO:0007669"/>
    <property type="project" value="UniProtKB-EC"/>
</dbReference>
<dbReference type="InterPro" id="IPR020103">
    <property type="entry name" value="PsdUridine_synth_cat_dom_sf"/>
</dbReference>
<sequence>MGRRKSGRNVNGVILLNKPLHMSSNAALQKVRRFFNANKAGHTGALDPLATGLLPLCFGEATKLSHFSLEADKGYRVTAHLGIRTTTSDAEGEVVAEHEVDIDEAQIRALLPQFMGKQLQSPSMYSALKHEGRPLYAYAREGIEVPRKTREIEIKEITLLGYQAPYLELDVRCSKGTYIRTLIDDFGQALGCGAHVSALHRTWIEGVEGEMVSIEQLQQLAPERFDDERDLAIDYSAIEQQLLPHDCIIQQFPVVDIDAAGAARFQAGNPADYLSHQQDHDQHHEGLQEGALVRAKRDQDQAFLGVGFIRDGKVWPKRVCLDVPPI</sequence>
<dbReference type="InterPro" id="IPR015240">
    <property type="entry name" value="tRNA_sdUridine_synth_fam1_C"/>
</dbReference>
<evidence type="ECO:0000256" key="1">
    <source>
        <dbReference type="ARBA" id="ARBA00000385"/>
    </source>
</evidence>
<dbReference type="AlphaFoldDB" id="A0A432ZJR8"/>
<accession>A0A432ZJR8</accession>
<dbReference type="InterPro" id="IPR014780">
    <property type="entry name" value="tRNA_psdUridine_synth_TruB"/>
</dbReference>
<comment type="function">
    <text evidence="5">Responsible for synthesis of pseudouridine from uracil-55 in the psi GC loop of transfer RNAs.</text>
</comment>
<evidence type="ECO:0000313" key="9">
    <source>
        <dbReference type="EMBL" id="RUO78211.1"/>
    </source>
</evidence>
<dbReference type="Gene3D" id="3.30.2350.10">
    <property type="entry name" value="Pseudouridine synthase"/>
    <property type="match status" value="1"/>
</dbReference>
<dbReference type="EC" id="5.4.99.25" evidence="5"/>
<dbReference type="GO" id="GO:0031119">
    <property type="term" value="P:tRNA pseudouridine synthesis"/>
    <property type="evidence" value="ECO:0007669"/>
    <property type="project" value="UniProtKB-UniRule"/>
</dbReference>
<dbReference type="RefSeq" id="WP_126826100.1">
    <property type="nucleotide sequence ID" value="NZ_PIQG01000002.1"/>
</dbReference>
<dbReference type="InterPro" id="IPR036974">
    <property type="entry name" value="PUA_sf"/>
</dbReference>
<dbReference type="InterPro" id="IPR002501">
    <property type="entry name" value="PsdUridine_synth_N"/>
</dbReference>
<dbReference type="EMBL" id="PIQG01000002">
    <property type="protein sequence ID" value="RUO78211.1"/>
    <property type="molecule type" value="Genomic_DNA"/>
</dbReference>
<evidence type="ECO:0000313" key="10">
    <source>
        <dbReference type="Proteomes" id="UP000288279"/>
    </source>
</evidence>
<evidence type="ECO:0000256" key="3">
    <source>
        <dbReference type="ARBA" id="ARBA00022694"/>
    </source>
</evidence>
<dbReference type="GO" id="GO:0003723">
    <property type="term" value="F:RNA binding"/>
    <property type="evidence" value="ECO:0007669"/>
    <property type="project" value="InterPro"/>
</dbReference>
<organism evidence="9 10">
    <name type="scientific">Pseudidiomarina taiwanensis</name>
    <dbReference type="NCBI Taxonomy" id="337250"/>
    <lineage>
        <taxon>Bacteria</taxon>
        <taxon>Pseudomonadati</taxon>
        <taxon>Pseudomonadota</taxon>
        <taxon>Gammaproteobacteria</taxon>
        <taxon>Alteromonadales</taxon>
        <taxon>Idiomarinaceae</taxon>
        <taxon>Pseudidiomarina</taxon>
    </lineage>
</organism>
<dbReference type="Gene3D" id="2.30.130.10">
    <property type="entry name" value="PUA domain"/>
    <property type="match status" value="1"/>
</dbReference>
<dbReference type="Proteomes" id="UP000288279">
    <property type="component" value="Unassembled WGS sequence"/>
</dbReference>
<evidence type="ECO:0000259" key="6">
    <source>
        <dbReference type="Pfam" id="PF01509"/>
    </source>
</evidence>
<reference evidence="9 10" key="1">
    <citation type="journal article" date="2011" name="Front. Microbiol.">
        <title>Genomic signatures of strain selection and enhancement in Bacillus atrophaeus var. globigii, a historical biowarfare simulant.</title>
        <authorList>
            <person name="Gibbons H.S."/>
            <person name="Broomall S.M."/>
            <person name="McNew L.A."/>
            <person name="Daligault H."/>
            <person name="Chapman C."/>
            <person name="Bruce D."/>
            <person name="Karavis M."/>
            <person name="Krepps M."/>
            <person name="McGregor P.A."/>
            <person name="Hong C."/>
            <person name="Park K.H."/>
            <person name="Akmal A."/>
            <person name="Feldman A."/>
            <person name="Lin J.S."/>
            <person name="Chang W.E."/>
            <person name="Higgs B.W."/>
            <person name="Demirev P."/>
            <person name="Lindquist J."/>
            <person name="Liem A."/>
            <person name="Fochler E."/>
            <person name="Read T.D."/>
            <person name="Tapia R."/>
            <person name="Johnson S."/>
            <person name="Bishop-Lilly K.A."/>
            <person name="Detter C."/>
            <person name="Han C."/>
            <person name="Sozhamannan S."/>
            <person name="Rosenzweig C.N."/>
            <person name="Skowronski E.W."/>
        </authorList>
    </citation>
    <scope>NUCLEOTIDE SEQUENCE [LARGE SCALE GENOMIC DNA]</scope>
    <source>
        <strain evidence="9 10">PIT1</strain>
    </source>
</reference>
<dbReference type="InterPro" id="IPR032819">
    <property type="entry name" value="TruB_C"/>
</dbReference>
<comment type="similarity">
    <text evidence="2 5">Belongs to the pseudouridine synthase TruB family. Type 1 subfamily.</text>
</comment>
<keyword evidence="10" id="KW-1185">Reference proteome</keyword>
<keyword evidence="4 5" id="KW-0413">Isomerase</keyword>
<dbReference type="NCBIfam" id="TIGR00431">
    <property type="entry name" value="TruB"/>
    <property type="match status" value="1"/>
</dbReference>
<dbReference type="Pfam" id="PF01509">
    <property type="entry name" value="TruB_N"/>
    <property type="match status" value="1"/>
</dbReference>
<gene>
    <name evidence="5" type="primary">truB</name>
    <name evidence="9" type="ORF">CWI83_04010</name>
</gene>
<comment type="caution">
    <text evidence="9">The sequence shown here is derived from an EMBL/GenBank/DDBJ whole genome shotgun (WGS) entry which is preliminary data.</text>
</comment>
<dbReference type="PANTHER" id="PTHR13767">
    <property type="entry name" value="TRNA-PSEUDOURIDINE SYNTHASE"/>
    <property type="match status" value="1"/>
</dbReference>
<dbReference type="OrthoDB" id="9802309at2"/>
<feature type="active site" description="Nucleophile" evidence="5">
    <location>
        <position position="47"/>
    </location>
</feature>
<feature type="domain" description="tRNA pseudouridine synthase II TruB subfamily 1 C-terminal" evidence="7">
    <location>
        <begin position="253"/>
        <end position="319"/>
    </location>
</feature>
<dbReference type="PANTHER" id="PTHR13767:SF2">
    <property type="entry name" value="PSEUDOURIDYLATE SYNTHASE TRUB1"/>
    <property type="match status" value="1"/>
</dbReference>